<organism evidence="4 5">
    <name type="scientific">Cellvibrio polysaccharolyticus</name>
    <dbReference type="NCBI Taxonomy" id="2082724"/>
    <lineage>
        <taxon>Bacteria</taxon>
        <taxon>Pseudomonadati</taxon>
        <taxon>Pseudomonadota</taxon>
        <taxon>Gammaproteobacteria</taxon>
        <taxon>Cellvibrionales</taxon>
        <taxon>Cellvibrionaceae</taxon>
        <taxon>Cellvibrio</taxon>
    </lineage>
</organism>
<dbReference type="PANTHER" id="PTHR48106:SF8">
    <property type="entry name" value="OS02G0805600 PROTEIN"/>
    <property type="match status" value="1"/>
</dbReference>
<gene>
    <name evidence="4" type="ORF">C4F51_12375</name>
</gene>
<dbReference type="Proteomes" id="UP000652567">
    <property type="component" value="Unassembled WGS sequence"/>
</dbReference>
<evidence type="ECO:0000256" key="2">
    <source>
        <dbReference type="ARBA" id="ARBA00023002"/>
    </source>
</evidence>
<keyword evidence="1" id="KW-0521">NADP</keyword>
<dbReference type="InterPro" id="IPR036291">
    <property type="entry name" value="NAD(P)-bd_dom_sf"/>
</dbReference>
<sequence>MQYIAVREPGAADVLHMAEGNLPVPADDEVLIRVSAAGVNRPDVLQRLGHYPPPPDASPLLGLEVAGEVVATGKQVSRWQRGDLVCALVNGGGYAEYAVAPATQCLQVPAGLSLVEAAALPETAFTVWHNLWQRAALRPGETLLVHGGSSGIGTLAIQLAAAMGVTVYATAGSEEKCRVCESLGATKAINYREEDFVAVIKQLTDGRGVDVILDMVGGDYVQRNFAAAARDARLVSIAFLEGSRVNIDLMPLMIKRLTLTGSTLRGQSPLIKVQIARELEQQVWPLITQGKVKPLISAEYPFAEAAEAHRLMESGNLIGKVVLVPNH</sequence>
<accession>A0A928V6U1</accession>
<dbReference type="InterPro" id="IPR020843">
    <property type="entry name" value="ER"/>
</dbReference>
<dbReference type="AlphaFoldDB" id="A0A928V6U1"/>
<dbReference type="Pfam" id="PF08240">
    <property type="entry name" value="ADH_N"/>
    <property type="match status" value="1"/>
</dbReference>
<protein>
    <submittedName>
        <fullName evidence="4">NAD(P)H-quinone oxidoreductase</fullName>
    </submittedName>
</protein>
<dbReference type="Gene3D" id="3.40.50.720">
    <property type="entry name" value="NAD(P)-binding Rossmann-like Domain"/>
    <property type="match status" value="1"/>
</dbReference>
<keyword evidence="2" id="KW-0560">Oxidoreductase</keyword>
<dbReference type="CDD" id="cd05276">
    <property type="entry name" value="p53_inducible_oxidoreductase"/>
    <property type="match status" value="1"/>
</dbReference>
<dbReference type="PANTHER" id="PTHR48106">
    <property type="entry name" value="QUINONE OXIDOREDUCTASE PIG3-RELATED"/>
    <property type="match status" value="1"/>
</dbReference>
<dbReference type="SUPFAM" id="SSF50129">
    <property type="entry name" value="GroES-like"/>
    <property type="match status" value="1"/>
</dbReference>
<evidence type="ECO:0000313" key="4">
    <source>
        <dbReference type="EMBL" id="MBE8717981.1"/>
    </source>
</evidence>
<dbReference type="InterPro" id="IPR014189">
    <property type="entry name" value="Quinone_OxRdtase_PIG3"/>
</dbReference>
<comment type="caution">
    <text evidence="4">The sequence shown here is derived from an EMBL/GenBank/DDBJ whole genome shotgun (WGS) entry which is preliminary data.</text>
</comment>
<dbReference type="InterPro" id="IPR011032">
    <property type="entry name" value="GroES-like_sf"/>
</dbReference>
<dbReference type="Gene3D" id="3.90.180.10">
    <property type="entry name" value="Medium-chain alcohol dehydrogenases, catalytic domain"/>
    <property type="match status" value="1"/>
</dbReference>
<reference evidence="4" key="1">
    <citation type="submission" date="2018-07" db="EMBL/GenBank/DDBJ databases">
        <title>Genome assembly of strain Ka43.</title>
        <authorList>
            <person name="Kukolya J."/>
            <person name="Nagy I."/>
            <person name="Horvath B."/>
            <person name="Toth A."/>
        </authorList>
    </citation>
    <scope>NUCLEOTIDE SEQUENCE</scope>
    <source>
        <strain evidence="4">KB43</strain>
    </source>
</reference>
<name>A0A928V6U1_9GAMM</name>
<dbReference type="EMBL" id="PRDL01000001">
    <property type="protein sequence ID" value="MBE8717981.1"/>
    <property type="molecule type" value="Genomic_DNA"/>
</dbReference>
<dbReference type="InterPro" id="IPR013149">
    <property type="entry name" value="ADH-like_C"/>
</dbReference>
<proteinExistence type="predicted"/>
<dbReference type="GO" id="GO:0016651">
    <property type="term" value="F:oxidoreductase activity, acting on NAD(P)H"/>
    <property type="evidence" value="ECO:0007669"/>
    <property type="project" value="TreeGrafter"/>
</dbReference>
<evidence type="ECO:0000259" key="3">
    <source>
        <dbReference type="SMART" id="SM00829"/>
    </source>
</evidence>
<dbReference type="SUPFAM" id="SSF51735">
    <property type="entry name" value="NAD(P)-binding Rossmann-fold domains"/>
    <property type="match status" value="1"/>
</dbReference>
<dbReference type="Pfam" id="PF00107">
    <property type="entry name" value="ADH_zinc_N"/>
    <property type="match status" value="1"/>
</dbReference>
<dbReference type="InterPro" id="IPR013154">
    <property type="entry name" value="ADH-like_N"/>
</dbReference>
<feature type="domain" description="Enoyl reductase (ER)" evidence="3">
    <location>
        <begin position="10"/>
        <end position="323"/>
    </location>
</feature>
<evidence type="ECO:0000313" key="5">
    <source>
        <dbReference type="Proteomes" id="UP000652567"/>
    </source>
</evidence>
<dbReference type="NCBIfam" id="TIGR02824">
    <property type="entry name" value="quinone_pig3"/>
    <property type="match status" value="1"/>
</dbReference>
<dbReference type="SMART" id="SM00829">
    <property type="entry name" value="PKS_ER"/>
    <property type="match status" value="1"/>
</dbReference>
<evidence type="ECO:0000256" key="1">
    <source>
        <dbReference type="ARBA" id="ARBA00022857"/>
    </source>
</evidence>
<keyword evidence="5" id="KW-1185">Reference proteome</keyword>
<dbReference type="GO" id="GO:0070402">
    <property type="term" value="F:NADPH binding"/>
    <property type="evidence" value="ECO:0007669"/>
    <property type="project" value="TreeGrafter"/>
</dbReference>